<dbReference type="EC" id="3.5.4.9" evidence="1"/>
<dbReference type="Gene3D" id="3.40.50.10860">
    <property type="entry name" value="Leucine Dehydrogenase, chain A, domain 1"/>
    <property type="match status" value="1"/>
</dbReference>
<sequence>MELLNTTNLRREIIERLENYEFKNKILLLSKNPNEEVNHYKQVIIKRCMDFGIDFIDKVFTKESQEEILDFINSFDINDGFIMLAPFGDGEDLCLLKEKIILKDLDSFTYKSLGRIFEGNKEALPATVRAVVNFMDSEQVDYRGKNIVIANNTNIIGRPLAMYLASKRASVTIINSVTKNPKDYIRNADIFISAIGKAEYYDRSFFSKGTLIIDVGTSYKNGKIIGDINIDSISDLDVKYLGSKNGIGSITTITLVEGLMH</sequence>
<keyword evidence="4" id="KW-0378">Hydrolase</keyword>
<dbReference type="eggNOG" id="COG0190">
    <property type="taxonomic scope" value="Bacteria"/>
</dbReference>
<dbReference type="GO" id="GO:0008652">
    <property type="term" value="P:amino acid biosynthetic process"/>
    <property type="evidence" value="ECO:0007669"/>
    <property type="project" value="UniProtKB-KW"/>
</dbReference>
<keyword evidence="2" id="KW-0028">Amino-acid biosynthesis</keyword>
<dbReference type="OrthoDB" id="9803580at2"/>
<proteinExistence type="predicted"/>
<dbReference type="GO" id="GO:0035999">
    <property type="term" value="P:tetrahydrofolate interconversion"/>
    <property type="evidence" value="ECO:0007669"/>
    <property type="project" value="TreeGrafter"/>
</dbReference>
<name>A0A095Z442_9FIRM</name>
<feature type="domain" description="Tetrahydrofolate dehydrogenase/cyclohydrolase NAD(P)-binding" evidence="3">
    <location>
        <begin position="125"/>
        <end position="259"/>
    </location>
</feature>
<comment type="caution">
    <text evidence="4">The sequence shown here is derived from an EMBL/GenBank/DDBJ whole genome shotgun (WGS) entry which is preliminary data.</text>
</comment>
<dbReference type="GO" id="GO:0004488">
    <property type="term" value="F:methylenetetrahydrofolate dehydrogenase (NADP+) activity"/>
    <property type="evidence" value="ECO:0007669"/>
    <property type="project" value="InterPro"/>
</dbReference>
<dbReference type="EMBL" id="JRMW01000041">
    <property type="protein sequence ID" value="KGF03234.1"/>
    <property type="molecule type" value="Genomic_DNA"/>
</dbReference>
<accession>A0A095Z442</accession>
<dbReference type="Pfam" id="PF02882">
    <property type="entry name" value="THF_DHG_CYH_C"/>
    <property type="match status" value="1"/>
</dbReference>
<organism evidence="4 5">
    <name type="scientific">Anaerococcus lactolyticus S7-1-13</name>
    <dbReference type="NCBI Taxonomy" id="1284686"/>
    <lineage>
        <taxon>Bacteria</taxon>
        <taxon>Bacillati</taxon>
        <taxon>Bacillota</taxon>
        <taxon>Tissierellia</taxon>
        <taxon>Tissierellales</taxon>
        <taxon>Peptoniphilaceae</taxon>
        <taxon>Anaerococcus</taxon>
    </lineage>
</organism>
<dbReference type="GO" id="GO:0004477">
    <property type="term" value="F:methenyltetrahydrofolate cyclohydrolase activity"/>
    <property type="evidence" value="ECO:0007669"/>
    <property type="project" value="UniProtKB-EC"/>
</dbReference>
<dbReference type="SUPFAM" id="SSF51735">
    <property type="entry name" value="NAD(P)-binding Rossmann-fold domains"/>
    <property type="match status" value="1"/>
</dbReference>
<evidence type="ECO:0000256" key="2">
    <source>
        <dbReference type="ARBA" id="ARBA00022605"/>
    </source>
</evidence>
<evidence type="ECO:0000256" key="1">
    <source>
        <dbReference type="ARBA" id="ARBA00012776"/>
    </source>
</evidence>
<dbReference type="PANTHER" id="PTHR48099:SF5">
    <property type="entry name" value="C-1-TETRAHYDROFOLATE SYNTHASE, CYTOPLASMIC"/>
    <property type="match status" value="1"/>
</dbReference>
<dbReference type="InterPro" id="IPR020631">
    <property type="entry name" value="THF_DH/CycHdrlase_NAD-bd_dom"/>
</dbReference>
<dbReference type="RefSeq" id="WP_037328582.1">
    <property type="nucleotide sequence ID" value="NZ_JRMW01000041.1"/>
</dbReference>
<evidence type="ECO:0000313" key="4">
    <source>
        <dbReference type="EMBL" id="KGF03234.1"/>
    </source>
</evidence>
<dbReference type="InterPro" id="IPR000672">
    <property type="entry name" value="THF_DH/CycHdrlase"/>
</dbReference>
<dbReference type="Proteomes" id="UP000029579">
    <property type="component" value="Unassembled WGS sequence"/>
</dbReference>
<dbReference type="AlphaFoldDB" id="A0A095Z442"/>
<protein>
    <recommendedName>
        <fullName evidence="1">methenyltetrahydrofolate cyclohydrolase</fullName>
        <ecNumber evidence="1">3.5.4.9</ecNumber>
    </recommendedName>
</protein>
<evidence type="ECO:0000259" key="3">
    <source>
        <dbReference type="Pfam" id="PF02882"/>
    </source>
</evidence>
<dbReference type="InterPro" id="IPR036291">
    <property type="entry name" value="NAD(P)-bd_dom_sf"/>
</dbReference>
<reference evidence="4 5" key="1">
    <citation type="submission" date="2014-07" db="EMBL/GenBank/DDBJ databases">
        <authorList>
            <person name="McCorrison J."/>
            <person name="Sanka R."/>
            <person name="Torralba M."/>
            <person name="Gillis M."/>
            <person name="Haft D.H."/>
            <person name="Methe B."/>
            <person name="Sutton G."/>
            <person name="Nelson K.E."/>
        </authorList>
    </citation>
    <scope>NUCLEOTIDE SEQUENCE [LARGE SCALE GENOMIC DNA]</scope>
    <source>
        <strain evidence="4 5">S7-1-13</strain>
    </source>
</reference>
<dbReference type="GO" id="GO:0005829">
    <property type="term" value="C:cytosol"/>
    <property type="evidence" value="ECO:0007669"/>
    <property type="project" value="TreeGrafter"/>
</dbReference>
<dbReference type="PANTHER" id="PTHR48099">
    <property type="entry name" value="C-1-TETRAHYDROFOLATE SYNTHASE, CYTOPLASMIC-RELATED"/>
    <property type="match status" value="1"/>
</dbReference>
<gene>
    <name evidence="4" type="ORF">HMPREF1630_08115</name>
</gene>
<evidence type="ECO:0000313" key="5">
    <source>
        <dbReference type="Proteomes" id="UP000029579"/>
    </source>
</evidence>
<dbReference type="PRINTS" id="PR00085">
    <property type="entry name" value="THFDHDRGNASE"/>
</dbReference>
<dbReference type="Gene3D" id="3.40.50.720">
    <property type="entry name" value="NAD(P)-binding Rossmann-like Domain"/>
    <property type="match status" value="1"/>
</dbReference>